<keyword evidence="1" id="KW-0472">Membrane</keyword>
<feature type="transmembrane region" description="Helical" evidence="1">
    <location>
        <begin position="40"/>
        <end position="57"/>
    </location>
</feature>
<accession>A0ABN2U3G9</accession>
<feature type="transmembrane region" description="Helical" evidence="1">
    <location>
        <begin position="89"/>
        <end position="108"/>
    </location>
</feature>
<dbReference type="Proteomes" id="UP001501196">
    <property type="component" value="Unassembled WGS sequence"/>
</dbReference>
<keyword evidence="1" id="KW-1133">Transmembrane helix</keyword>
<comment type="caution">
    <text evidence="2">The sequence shown here is derived from an EMBL/GenBank/DDBJ whole genome shotgun (WGS) entry which is preliminary data.</text>
</comment>
<keyword evidence="1" id="KW-0812">Transmembrane</keyword>
<feature type="transmembrane region" description="Helical" evidence="1">
    <location>
        <begin position="64"/>
        <end position="83"/>
    </location>
</feature>
<keyword evidence="3" id="KW-1185">Reference proteome</keyword>
<sequence>MATRPAGVTIVAILAWLSGLLQIVGGILTLTGGGATATGWTQIIIGVITFVVSLGLFRGSNTARVLVTIVFVLNLGAAVWAMFVVPGAFWAALVAALFALIGLILLYTRAANEFFSR</sequence>
<evidence type="ECO:0000313" key="3">
    <source>
        <dbReference type="Proteomes" id="UP001501196"/>
    </source>
</evidence>
<gene>
    <name evidence="2" type="ORF">GCM10009819_10170</name>
</gene>
<proteinExistence type="predicted"/>
<reference evidence="2 3" key="1">
    <citation type="journal article" date="2019" name="Int. J. Syst. Evol. Microbiol.">
        <title>The Global Catalogue of Microorganisms (GCM) 10K type strain sequencing project: providing services to taxonomists for standard genome sequencing and annotation.</title>
        <authorList>
            <consortium name="The Broad Institute Genomics Platform"/>
            <consortium name="The Broad Institute Genome Sequencing Center for Infectious Disease"/>
            <person name="Wu L."/>
            <person name="Ma J."/>
        </authorList>
    </citation>
    <scope>NUCLEOTIDE SEQUENCE [LARGE SCALE GENOMIC DNA]</scope>
    <source>
        <strain evidence="2 3">JCM 15672</strain>
    </source>
</reference>
<feature type="transmembrane region" description="Helical" evidence="1">
    <location>
        <begin position="7"/>
        <end position="28"/>
    </location>
</feature>
<dbReference type="RefSeq" id="WP_344369920.1">
    <property type="nucleotide sequence ID" value="NZ_BAAAPW010000001.1"/>
</dbReference>
<organism evidence="2 3">
    <name type="scientific">Agromyces tropicus</name>
    <dbReference type="NCBI Taxonomy" id="555371"/>
    <lineage>
        <taxon>Bacteria</taxon>
        <taxon>Bacillati</taxon>
        <taxon>Actinomycetota</taxon>
        <taxon>Actinomycetes</taxon>
        <taxon>Micrococcales</taxon>
        <taxon>Microbacteriaceae</taxon>
        <taxon>Agromyces</taxon>
    </lineage>
</organism>
<evidence type="ECO:0000256" key="1">
    <source>
        <dbReference type="SAM" id="Phobius"/>
    </source>
</evidence>
<evidence type="ECO:0000313" key="2">
    <source>
        <dbReference type="EMBL" id="GAA2028504.1"/>
    </source>
</evidence>
<dbReference type="EMBL" id="BAAAPW010000001">
    <property type="protein sequence ID" value="GAA2028504.1"/>
    <property type="molecule type" value="Genomic_DNA"/>
</dbReference>
<evidence type="ECO:0008006" key="4">
    <source>
        <dbReference type="Google" id="ProtNLM"/>
    </source>
</evidence>
<name>A0ABN2U3G9_9MICO</name>
<protein>
    <recommendedName>
        <fullName evidence="4">Phage holin family protein</fullName>
    </recommendedName>
</protein>